<protein>
    <submittedName>
        <fullName evidence="2">Uncharacterized protein</fullName>
    </submittedName>
</protein>
<gene>
    <name evidence="2" type="ORF">DCMF_08560</name>
</gene>
<dbReference type="Proteomes" id="UP000323521">
    <property type="component" value="Chromosome"/>
</dbReference>
<name>A0A3G1KQR7_FORW1</name>
<dbReference type="AlphaFoldDB" id="A0A3G1KQR7"/>
<feature type="compositionally biased region" description="Basic and acidic residues" evidence="1">
    <location>
        <begin position="60"/>
        <end position="75"/>
    </location>
</feature>
<sequence>MIIQGRNGINYVHIPGEKRSCIRVAYKKPFGDDLSGQENNVNSVARRVSMAFETAEDDLSTERTKQRGKDEESLKKKSWLQRLLG</sequence>
<evidence type="ECO:0000313" key="3">
    <source>
        <dbReference type="Proteomes" id="UP000323521"/>
    </source>
</evidence>
<evidence type="ECO:0000313" key="2">
    <source>
        <dbReference type="EMBL" id="ATW24819.1"/>
    </source>
</evidence>
<organism evidence="2 3">
    <name type="scientific">Formimonas warabiya</name>
    <dbReference type="NCBI Taxonomy" id="1761012"/>
    <lineage>
        <taxon>Bacteria</taxon>
        <taxon>Bacillati</taxon>
        <taxon>Bacillota</taxon>
        <taxon>Clostridia</taxon>
        <taxon>Eubacteriales</taxon>
        <taxon>Peptococcaceae</taxon>
        <taxon>Candidatus Formimonas</taxon>
    </lineage>
</organism>
<proteinExistence type="predicted"/>
<feature type="region of interest" description="Disordered" evidence="1">
    <location>
        <begin position="55"/>
        <end position="85"/>
    </location>
</feature>
<evidence type="ECO:0000256" key="1">
    <source>
        <dbReference type="SAM" id="MobiDB-lite"/>
    </source>
</evidence>
<reference evidence="2 3" key="1">
    <citation type="submission" date="2016-10" db="EMBL/GenBank/DDBJ databases">
        <title>Complete Genome Sequence of Peptococcaceae strain DCMF.</title>
        <authorList>
            <person name="Edwards R.J."/>
            <person name="Holland S.I."/>
            <person name="Deshpande N.P."/>
            <person name="Wong Y.K."/>
            <person name="Ertan H."/>
            <person name="Manefield M."/>
            <person name="Russell T.L."/>
            <person name="Lee M.J."/>
        </authorList>
    </citation>
    <scope>NUCLEOTIDE SEQUENCE [LARGE SCALE GENOMIC DNA]</scope>
    <source>
        <strain evidence="2 3">DCMF</strain>
    </source>
</reference>
<keyword evidence="3" id="KW-1185">Reference proteome</keyword>
<dbReference type="EMBL" id="CP017634">
    <property type="protein sequence ID" value="ATW24819.1"/>
    <property type="molecule type" value="Genomic_DNA"/>
</dbReference>
<dbReference type="KEGG" id="fwa:DCMF_08560"/>
<accession>A0A3G1KQR7</accession>